<protein>
    <submittedName>
        <fullName evidence="2">Uncharacterized protein</fullName>
    </submittedName>
</protein>
<evidence type="ECO:0000313" key="2">
    <source>
        <dbReference type="EMBL" id="TGZ52839.1"/>
    </source>
</evidence>
<dbReference type="AlphaFoldDB" id="A0A4S2KX68"/>
<name>A0A4S2KX68_9HYME</name>
<gene>
    <name evidence="2" type="ORF">DBV15_05177</name>
</gene>
<evidence type="ECO:0000256" key="1">
    <source>
        <dbReference type="SAM" id="MobiDB-lite"/>
    </source>
</evidence>
<keyword evidence="3" id="KW-1185">Reference proteome</keyword>
<dbReference type="Proteomes" id="UP000310200">
    <property type="component" value="Unassembled WGS sequence"/>
</dbReference>
<accession>A0A4S2KX68</accession>
<reference evidence="2 3" key="1">
    <citation type="journal article" date="2019" name="Philos. Trans. R. Soc. Lond., B, Biol. Sci.">
        <title>Ant behaviour and brain gene expression of defending hosts depend on the ecological success of the intruding social parasite.</title>
        <authorList>
            <person name="Kaur R."/>
            <person name="Stoldt M."/>
            <person name="Jongepier E."/>
            <person name="Feldmeyer B."/>
            <person name="Menzel F."/>
            <person name="Bornberg-Bauer E."/>
            <person name="Foitzik S."/>
        </authorList>
    </citation>
    <scope>NUCLEOTIDE SEQUENCE [LARGE SCALE GENOMIC DNA]</scope>
    <source>
        <tissue evidence="2">Whole body</tissue>
    </source>
</reference>
<feature type="region of interest" description="Disordered" evidence="1">
    <location>
        <begin position="1"/>
        <end position="27"/>
    </location>
</feature>
<dbReference type="EMBL" id="QBLH01001169">
    <property type="protein sequence ID" value="TGZ52839.1"/>
    <property type="molecule type" value="Genomic_DNA"/>
</dbReference>
<comment type="caution">
    <text evidence="2">The sequence shown here is derived from an EMBL/GenBank/DDBJ whole genome shotgun (WGS) entry which is preliminary data.</text>
</comment>
<organism evidence="2 3">
    <name type="scientific">Temnothorax longispinosus</name>
    <dbReference type="NCBI Taxonomy" id="300112"/>
    <lineage>
        <taxon>Eukaryota</taxon>
        <taxon>Metazoa</taxon>
        <taxon>Ecdysozoa</taxon>
        <taxon>Arthropoda</taxon>
        <taxon>Hexapoda</taxon>
        <taxon>Insecta</taxon>
        <taxon>Pterygota</taxon>
        <taxon>Neoptera</taxon>
        <taxon>Endopterygota</taxon>
        <taxon>Hymenoptera</taxon>
        <taxon>Apocrita</taxon>
        <taxon>Aculeata</taxon>
        <taxon>Formicoidea</taxon>
        <taxon>Formicidae</taxon>
        <taxon>Myrmicinae</taxon>
        <taxon>Temnothorax</taxon>
    </lineage>
</organism>
<proteinExistence type="predicted"/>
<evidence type="ECO:0000313" key="3">
    <source>
        <dbReference type="Proteomes" id="UP000310200"/>
    </source>
</evidence>
<sequence length="114" mass="13254">MKKRNEETRRKKSPSHKPAVISETNFTNQPARTLSEFFWQMLKRDAENAEVKECVISQFRKVGGPDTSLIQIRYGKPDSTNRTHMPTFTFGCREIFVYFDIDAISVKLLKVKPD</sequence>